<dbReference type="AlphaFoldDB" id="A0A1I3APV7"/>
<dbReference type="GO" id="GO:0007165">
    <property type="term" value="P:signal transduction"/>
    <property type="evidence" value="ECO:0007669"/>
    <property type="project" value="InterPro"/>
</dbReference>
<dbReference type="GO" id="GO:0006935">
    <property type="term" value="P:chemotaxis"/>
    <property type="evidence" value="ECO:0007669"/>
    <property type="project" value="InterPro"/>
</dbReference>
<dbReference type="Pfam" id="PF01584">
    <property type="entry name" value="CheW"/>
    <property type="match status" value="1"/>
</dbReference>
<proteinExistence type="predicted"/>
<dbReference type="SUPFAM" id="SSF50341">
    <property type="entry name" value="CheW-like"/>
    <property type="match status" value="1"/>
</dbReference>
<dbReference type="Proteomes" id="UP000198668">
    <property type="component" value="Unassembled WGS sequence"/>
</dbReference>
<dbReference type="RefSeq" id="WP_092090728.1">
    <property type="nucleotide sequence ID" value="NZ_FOQE01000001.1"/>
</dbReference>
<dbReference type="InterPro" id="IPR002545">
    <property type="entry name" value="CheW-lke_dom"/>
</dbReference>
<dbReference type="PANTHER" id="PTHR22617">
    <property type="entry name" value="CHEMOTAXIS SENSOR HISTIDINE KINASE-RELATED"/>
    <property type="match status" value="1"/>
</dbReference>
<sequence length="152" mass="17483">MEKYVVFTCHQQKFALPIDKTEKILQLEKVTSVLDATAYILGIIQYDEQILPVIDMNERFFKERMAFTSDAKIIVAEWHDKRIGLAVDDVLTVQTFESVSLKEHHDKIKDETAESIRAFISKDEEIITLLNCETFISETGSKELEELIEKAG</sequence>
<evidence type="ECO:0000313" key="2">
    <source>
        <dbReference type="EMBL" id="SFH51759.1"/>
    </source>
</evidence>
<dbReference type="SMART" id="SM00260">
    <property type="entry name" value="CheW"/>
    <property type="match status" value="1"/>
</dbReference>
<dbReference type="EMBL" id="FOQE01000001">
    <property type="protein sequence ID" value="SFH51759.1"/>
    <property type="molecule type" value="Genomic_DNA"/>
</dbReference>
<dbReference type="GO" id="GO:0005829">
    <property type="term" value="C:cytosol"/>
    <property type="evidence" value="ECO:0007669"/>
    <property type="project" value="TreeGrafter"/>
</dbReference>
<dbReference type="OrthoDB" id="9794382at2"/>
<evidence type="ECO:0000259" key="1">
    <source>
        <dbReference type="PROSITE" id="PS50851"/>
    </source>
</evidence>
<dbReference type="InterPro" id="IPR039315">
    <property type="entry name" value="CheW"/>
</dbReference>
<reference evidence="2 3" key="1">
    <citation type="submission" date="2016-10" db="EMBL/GenBank/DDBJ databases">
        <authorList>
            <person name="de Groot N.N."/>
        </authorList>
    </citation>
    <scope>NUCLEOTIDE SEQUENCE [LARGE SCALE GENOMIC DNA]</scope>
    <source>
        <strain evidence="2 3">DSM 27630</strain>
    </source>
</reference>
<gene>
    <name evidence="2" type="ORF">SAMN04489868_10189</name>
</gene>
<dbReference type="Gene3D" id="2.40.50.180">
    <property type="entry name" value="CheA-289, Domain 4"/>
    <property type="match status" value="1"/>
</dbReference>
<dbReference type="PANTHER" id="PTHR22617:SF23">
    <property type="entry name" value="CHEMOTAXIS PROTEIN CHEW"/>
    <property type="match status" value="1"/>
</dbReference>
<name>A0A1I3APV7_9LACT</name>
<accession>A0A1I3APV7</accession>
<evidence type="ECO:0000313" key="3">
    <source>
        <dbReference type="Proteomes" id="UP000198668"/>
    </source>
</evidence>
<keyword evidence="3" id="KW-1185">Reference proteome</keyword>
<dbReference type="Gene3D" id="2.30.30.40">
    <property type="entry name" value="SH3 Domains"/>
    <property type="match status" value="1"/>
</dbReference>
<dbReference type="PROSITE" id="PS50851">
    <property type="entry name" value="CHEW"/>
    <property type="match status" value="1"/>
</dbReference>
<protein>
    <submittedName>
        <fullName evidence="2">Purine-binding chemotaxis protein CheW</fullName>
    </submittedName>
</protein>
<feature type="domain" description="CheW-like" evidence="1">
    <location>
        <begin position="1"/>
        <end position="141"/>
    </location>
</feature>
<dbReference type="InterPro" id="IPR036061">
    <property type="entry name" value="CheW-like_dom_sf"/>
</dbReference>
<organism evidence="2 3">
    <name type="scientific">Pisciglobus halotolerans</name>
    <dbReference type="NCBI Taxonomy" id="745365"/>
    <lineage>
        <taxon>Bacteria</taxon>
        <taxon>Bacillati</taxon>
        <taxon>Bacillota</taxon>
        <taxon>Bacilli</taxon>
        <taxon>Lactobacillales</taxon>
        <taxon>Carnobacteriaceae</taxon>
    </lineage>
</organism>